<evidence type="ECO:0000313" key="3">
    <source>
        <dbReference type="Proteomes" id="UP000178162"/>
    </source>
</evidence>
<organism evidence="2 3">
    <name type="scientific">Candidatus Woykebacteria bacterium RBG_16_39_9b</name>
    <dbReference type="NCBI Taxonomy" id="1802595"/>
    <lineage>
        <taxon>Bacteria</taxon>
        <taxon>Candidatus Woykeibacteriota</taxon>
    </lineage>
</organism>
<protein>
    <recommendedName>
        <fullName evidence="4">Type II secretion system protein GspG C-terminal domain-containing protein</fullName>
    </recommendedName>
</protein>
<sequence>MARGLLISLLTGVLFSAVLFSTLTFTLFRSNLNSSNSNTSNTPDQPTAQGGFSPSEALKEANDVKLQAELKNLSTQMLLYYNEESRYPTSLEELASFSGNNIDISNIKYIRCSDHSAAYYSVSENYPGYMFNYEKVQPYSDQTPPVCN</sequence>
<feature type="compositionally biased region" description="Polar residues" evidence="1">
    <location>
        <begin position="43"/>
        <end position="52"/>
    </location>
</feature>
<name>A0A1G1WD13_9BACT</name>
<feature type="region of interest" description="Disordered" evidence="1">
    <location>
        <begin position="34"/>
        <end position="55"/>
    </location>
</feature>
<dbReference type="AlphaFoldDB" id="A0A1G1WD13"/>
<evidence type="ECO:0000313" key="2">
    <source>
        <dbReference type="EMBL" id="OGY25187.1"/>
    </source>
</evidence>
<dbReference type="EMBL" id="MHCR01000022">
    <property type="protein sequence ID" value="OGY25187.1"/>
    <property type="molecule type" value="Genomic_DNA"/>
</dbReference>
<evidence type="ECO:0008006" key="4">
    <source>
        <dbReference type="Google" id="ProtNLM"/>
    </source>
</evidence>
<reference evidence="2 3" key="1">
    <citation type="journal article" date="2016" name="Nat. Commun.">
        <title>Thousands of microbial genomes shed light on interconnected biogeochemical processes in an aquifer system.</title>
        <authorList>
            <person name="Anantharaman K."/>
            <person name="Brown C.T."/>
            <person name="Hug L.A."/>
            <person name="Sharon I."/>
            <person name="Castelle C.J."/>
            <person name="Probst A.J."/>
            <person name="Thomas B.C."/>
            <person name="Singh A."/>
            <person name="Wilkins M.J."/>
            <person name="Karaoz U."/>
            <person name="Brodie E.L."/>
            <person name="Williams K.H."/>
            <person name="Hubbard S.S."/>
            <person name="Banfield J.F."/>
        </authorList>
    </citation>
    <scope>NUCLEOTIDE SEQUENCE [LARGE SCALE GENOMIC DNA]</scope>
</reference>
<comment type="caution">
    <text evidence="2">The sequence shown here is derived from an EMBL/GenBank/DDBJ whole genome shotgun (WGS) entry which is preliminary data.</text>
</comment>
<accession>A0A1G1WD13</accession>
<evidence type="ECO:0000256" key="1">
    <source>
        <dbReference type="SAM" id="MobiDB-lite"/>
    </source>
</evidence>
<proteinExistence type="predicted"/>
<dbReference type="Proteomes" id="UP000178162">
    <property type="component" value="Unassembled WGS sequence"/>
</dbReference>
<gene>
    <name evidence="2" type="ORF">A2134_00640</name>
</gene>